<evidence type="ECO:0000313" key="2">
    <source>
        <dbReference type="EMBL" id="CAB3991552.1"/>
    </source>
</evidence>
<dbReference type="AlphaFoldDB" id="A0A7D9HXU1"/>
<sequence>MIDNEEAATTSSDILDVNTDEPDITTAGSPAISMLPMEQETMKNEVGSSMEYAGFCKSMEYLLGLGLVVKTFVSDRHSAIAKHMRENHVVDKHENLDNPVFNKCGHKDIIQPRNWLDKDSIACEKTCSTLTNKRLKKGIMKASPVEQTSCLEGFYFVLNQFSPKMIGYSYRGMFCRHVIAIIHFNKNLSREKRTKDGIEQYNVIYPKFMNGEAVVRKGFSEAKLCHRKKQLKRGRDTMQLVDIPPTNPVPTITTSNSVPSKPRNVPKCRMCKQPMKGYKNVSNCPRNKKD</sequence>
<gene>
    <name evidence="2" type="ORF">PACLA_8A068541</name>
</gene>
<keyword evidence="3" id="KW-1185">Reference proteome</keyword>
<dbReference type="Proteomes" id="UP001152795">
    <property type="component" value="Unassembled WGS sequence"/>
</dbReference>
<dbReference type="PANTHER" id="PTHR31751:SF42">
    <property type="entry name" value="PROTEIN CBG10204"/>
    <property type="match status" value="1"/>
</dbReference>
<evidence type="ECO:0000256" key="1">
    <source>
        <dbReference type="SAM" id="MobiDB-lite"/>
    </source>
</evidence>
<evidence type="ECO:0000313" key="3">
    <source>
        <dbReference type="Proteomes" id="UP001152795"/>
    </source>
</evidence>
<dbReference type="EMBL" id="CACRXK020001873">
    <property type="protein sequence ID" value="CAB3991552.1"/>
    <property type="molecule type" value="Genomic_DNA"/>
</dbReference>
<comment type="caution">
    <text evidence="2">The sequence shown here is derived from an EMBL/GenBank/DDBJ whole genome shotgun (WGS) entry which is preliminary data.</text>
</comment>
<name>A0A7D9HXU1_PARCT</name>
<protein>
    <submittedName>
        <fullName evidence="2">Uncharacterized protein</fullName>
    </submittedName>
</protein>
<dbReference type="OrthoDB" id="6512366at2759"/>
<accession>A0A7D9HXU1</accession>
<dbReference type="PANTHER" id="PTHR31751">
    <property type="entry name" value="SI:CH211-108C17.2-RELATED-RELATED"/>
    <property type="match status" value="1"/>
</dbReference>
<feature type="region of interest" description="Disordered" evidence="1">
    <location>
        <begin position="240"/>
        <end position="266"/>
    </location>
</feature>
<reference evidence="2" key="1">
    <citation type="submission" date="2020-04" db="EMBL/GenBank/DDBJ databases">
        <authorList>
            <person name="Alioto T."/>
            <person name="Alioto T."/>
            <person name="Gomez Garrido J."/>
        </authorList>
    </citation>
    <scope>NUCLEOTIDE SEQUENCE</scope>
    <source>
        <strain evidence="2">A484AB</strain>
    </source>
</reference>
<proteinExistence type="predicted"/>
<organism evidence="2 3">
    <name type="scientific">Paramuricea clavata</name>
    <name type="common">Red gorgonian</name>
    <name type="synonym">Violescent sea-whip</name>
    <dbReference type="NCBI Taxonomy" id="317549"/>
    <lineage>
        <taxon>Eukaryota</taxon>
        <taxon>Metazoa</taxon>
        <taxon>Cnidaria</taxon>
        <taxon>Anthozoa</taxon>
        <taxon>Octocorallia</taxon>
        <taxon>Malacalcyonacea</taxon>
        <taxon>Plexauridae</taxon>
        <taxon>Paramuricea</taxon>
    </lineage>
</organism>
<feature type="region of interest" description="Disordered" evidence="1">
    <location>
        <begin position="1"/>
        <end position="22"/>
    </location>
</feature>